<name>A0AAN6G4I0_9BASI</name>
<protein>
    <submittedName>
        <fullName evidence="2">Uncharacterized protein</fullName>
    </submittedName>
</protein>
<gene>
    <name evidence="2" type="ORF">OC842_007379</name>
</gene>
<dbReference type="AlphaFoldDB" id="A0AAN6G4I0"/>
<reference evidence="2" key="1">
    <citation type="journal article" date="2023" name="PhytoFront">
        <title>Draft Genome Resources of Seven Strains of Tilletia horrida, Causal Agent of Kernel Smut of Rice.</title>
        <authorList>
            <person name="Khanal S."/>
            <person name="Antony Babu S."/>
            <person name="Zhou X.G."/>
        </authorList>
    </citation>
    <scope>NUCLEOTIDE SEQUENCE</scope>
    <source>
        <strain evidence="2">TX3</strain>
    </source>
</reference>
<proteinExistence type="predicted"/>
<feature type="compositionally biased region" description="Low complexity" evidence="1">
    <location>
        <begin position="92"/>
        <end position="152"/>
    </location>
</feature>
<dbReference type="EMBL" id="JAPDMQ010000936">
    <property type="protein sequence ID" value="KAK0519648.1"/>
    <property type="molecule type" value="Genomic_DNA"/>
</dbReference>
<dbReference type="Proteomes" id="UP001176521">
    <property type="component" value="Unassembled WGS sequence"/>
</dbReference>
<keyword evidence="3" id="KW-1185">Reference proteome</keyword>
<evidence type="ECO:0000256" key="1">
    <source>
        <dbReference type="SAM" id="MobiDB-lite"/>
    </source>
</evidence>
<feature type="compositionally biased region" description="Low complexity" evidence="1">
    <location>
        <begin position="10"/>
        <end position="24"/>
    </location>
</feature>
<comment type="caution">
    <text evidence="2">The sequence shown here is derived from an EMBL/GenBank/DDBJ whole genome shotgun (WGS) entry which is preliminary data.</text>
</comment>
<accession>A0AAN6G4I0</accession>
<feature type="region of interest" description="Disordered" evidence="1">
    <location>
        <begin position="83"/>
        <end position="163"/>
    </location>
</feature>
<evidence type="ECO:0000313" key="2">
    <source>
        <dbReference type="EMBL" id="KAK0519648.1"/>
    </source>
</evidence>
<organism evidence="2 3">
    <name type="scientific">Tilletia horrida</name>
    <dbReference type="NCBI Taxonomy" id="155126"/>
    <lineage>
        <taxon>Eukaryota</taxon>
        <taxon>Fungi</taxon>
        <taxon>Dikarya</taxon>
        <taxon>Basidiomycota</taxon>
        <taxon>Ustilaginomycotina</taxon>
        <taxon>Exobasidiomycetes</taxon>
        <taxon>Tilletiales</taxon>
        <taxon>Tilletiaceae</taxon>
        <taxon>Tilletia</taxon>
    </lineage>
</organism>
<sequence length="236" mass="24930">MPPKGDKPATRSATQEQATASATSPGAEGPTATAPSAAEIRALLEKHAALMDSHHELLVKHDRLATKQQSDVQDLCNRLDSLQLRSGRTSPHRASPAATTTAAAPEPTKGEETAPTAAAPARGATTTVATATQPSAAATDRTEPSSTSPTTPQQGAAPAYKSSPWASWDPKIRNEVSFLLDRRGLSLTKLFDDEPASSSRDPTLSRENAAVINPRQLHCKHETLGLGLVRRRPKQA</sequence>
<evidence type="ECO:0000313" key="3">
    <source>
        <dbReference type="Proteomes" id="UP001176521"/>
    </source>
</evidence>
<feature type="region of interest" description="Disordered" evidence="1">
    <location>
        <begin position="1"/>
        <end position="38"/>
    </location>
</feature>